<dbReference type="Proteomes" id="UP000182703">
    <property type="component" value="Chromosome"/>
</dbReference>
<keyword evidence="2" id="KW-0472">Membrane</keyword>
<keyword evidence="2" id="KW-1133">Transmembrane helix</keyword>
<proteinExistence type="predicted"/>
<name>A0AAC9JTV7_9HYPH</name>
<reference evidence="3 4" key="1">
    <citation type="submission" date="2016-11" db="EMBL/GenBank/DDBJ databases">
        <title>Complete genome sequence of the aerobically denitrifying bacterium Chelatococcus daeguensis TAD1.</title>
        <authorList>
            <person name="Yang Y."/>
            <person name="Huang S."/>
            <person name="Lin E."/>
        </authorList>
    </citation>
    <scope>NUCLEOTIDE SEQUENCE [LARGE SCALE GENOMIC DNA]</scope>
    <source>
        <strain evidence="3 4">TAD1</strain>
    </source>
</reference>
<sequence>MFILLAALAACGGFLTGIFTCAPAWIVTSGLAGLAACAAWLTSTVSGAEAVAMYLAFCGGLTSALGLALVRHARARRGARPETRAGSDPAQEHQIAALPHLFDGGGTRR</sequence>
<accession>A0AAC9JTV7</accession>
<keyword evidence="4" id="KW-1185">Reference proteome</keyword>
<dbReference type="AlphaFoldDB" id="A0AAC9JTV7"/>
<evidence type="ECO:0000313" key="4">
    <source>
        <dbReference type="Proteomes" id="UP000182703"/>
    </source>
</evidence>
<evidence type="ECO:0000256" key="1">
    <source>
        <dbReference type="SAM" id="MobiDB-lite"/>
    </source>
</evidence>
<keyword evidence="2" id="KW-0812">Transmembrane</keyword>
<dbReference type="EMBL" id="CP018095">
    <property type="protein sequence ID" value="APF37172.1"/>
    <property type="molecule type" value="Genomic_DNA"/>
</dbReference>
<dbReference type="KEGG" id="cdq:BOQ54_07395"/>
<feature type="transmembrane region" description="Helical" evidence="2">
    <location>
        <begin position="53"/>
        <end position="70"/>
    </location>
</feature>
<dbReference type="RefSeq" id="WP_055460047.1">
    <property type="nucleotide sequence ID" value="NZ_CP018095.1"/>
</dbReference>
<protein>
    <submittedName>
        <fullName evidence="3">Uncharacterized protein</fullName>
    </submittedName>
</protein>
<organism evidence="3 4">
    <name type="scientific">Chelatococcus daeguensis</name>
    <dbReference type="NCBI Taxonomy" id="444444"/>
    <lineage>
        <taxon>Bacteria</taxon>
        <taxon>Pseudomonadati</taxon>
        <taxon>Pseudomonadota</taxon>
        <taxon>Alphaproteobacteria</taxon>
        <taxon>Hyphomicrobiales</taxon>
        <taxon>Chelatococcaceae</taxon>
        <taxon>Chelatococcus</taxon>
    </lineage>
</organism>
<gene>
    <name evidence="3" type="ORF">BOQ54_07395</name>
</gene>
<evidence type="ECO:0000313" key="3">
    <source>
        <dbReference type="EMBL" id="APF37172.1"/>
    </source>
</evidence>
<evidence type="ECO:0000256" key="2">
    <source>
        <dbReference type="SAM" id="Phobius"/>
    </source>
</evidence>
<feature type="region of interest" description="Disordered" evidence="1">
    <location>
        <begin position="78"/>
        <end position="109"/>
    </location>
</feature>